<evidence type="ECO:0000313" key="6">
    <source>
        <dbReference type="Proteomes" id="UP000762676"/>
    </source>
</evidence>
<name>A0AAV4EUN3_9GAST</name>
<dbReference type="EMBL" id="BMAT01010970">
    <property type="protein sequence ID" value="GFR64100.1"/>
    <property type="molecule type" value="Genomic_DNA"/>
</dbReference>
<dbReference type="Pfam" id="PF00023">
    <property type="entry name" value="Ank"/>
    <property type="match status" value="1"/>
</dbReference>
<accession>A0AAV4EUN3</accession>
<protein>
    <submittedName>
        <fullName evidence="5">Inhibitor kappa B</fullName>
    </submittedName>
</protein>
<dbReference type="PROSITE" id="PS50088">
    <property type="entry name" value="ANK_REPEAT"/>
    <property type="match status" value="4"/>
</dbReference>
<sequence>MAHTTNLTSGMDAGDKTNSDRLFEQNDSGLGSMPRGLTSLDLTIEDDHLTTSSGHQNSACPETSGTGHLTSLTSGLLNLKLDARQKSDIVDRSGHCSPDPERLDLLERSAVDTDTQDSGNYSITTVSLAGTDLMTSSQQPGVEHTSDLAPQRDLFSTPHSSPALEESNTVYISPAERVALYQGDADGDNWLHLSIIHGHTDLAATLIKLAPDYLWLSYSNLLRQTPLHLAVLTGQDRLARRLVCAGAIVDVQDLRGETPLHIACRLGHHQMVKNLLTPVRYKELRENTWEIPYQRLPQDLGTFNCDGQTPLHVAAIAGHEDIVKLLLKSGADPNAGEAKSGRTALHLAAERGWKDLVQLIACSDDVDLLSRTYAGLTAAQLALGRNLDPIAHYLQSVSDDEVSDADSEMTVVGSDSDGEFWDEGME</sequence>
<dbReference type="InterPro" id="IPR036770">
    <property type="entry name" value="Ankyrin_rpt-contain_sf"/>
</dbReference>
<dbReference type="GO" id="GO:0051059">
    <property type="term" value="F:NF-kappaB binding"/>
    <property type="evidence" value="ECO:0007669"/>
    <property type="project" value="TreeGrafter"/>
</dbReference>
<dbReference type="AlphaFoldDB" id="A0AAV4EUN3"/>
<comment type="caution">
    <text evidence="5">The sequence shown here is derived from an EMBL/GenBank/DDBJ whole genome shotgun (WGS) entry which is preliminary data.</text>
</comment>
<dbReference type="GO" id="GO:0005829">
    <property type="term" value="C:cytosol"/>
    <property type="evidence" value="ECO:0007669"/>
    <property type="project" value="TreeGrafter"/>
</dbReference>
<feature type="region of interest" description="Disordered" evidence="4">
    <location>
        <begin position="1"/>
        <end position="37"/>
    </location>
</feature>
<keyword evidence="1" id="KW-0677">Repeat</keyword>
<reference evidence="5 6" key="1">
    <citation type="journal article" date="2021" name="Elife">
        <title>Chloroplast acquisition without the gene transfer in kleptoplastic sea slugs, Plakobranchus ocellatus.</title>
        <authorList>
            <person name="Maeda T."/>
            <person name="Takahashi S."/>
            <person name="Yoshida T."/>
            <person name="Shimamura S."/>
            <person name="Takaki Y."/>
            <person name="Nagai Y."/>
            <person name="Toyoda A."/>
            <person name="Suzuki Y."/>
            <person name="Arimoto A."/>
            <person name="Ishii H."/>
            <person name="Satoh N."/>
            <person name="Nishiyama T."/>
            <person name="Hasebe M."/>
            <person name="Maruyama T."/>
            <person name="Minagawa J."/>
            <person name="Obokata J."/>
            <person name="Shigenobu S."/>
        </authorList>
    </citation>
    <scope>NUCLEOTIDE SEQUENCE [LARGE SCALE GENOMIC DNA]</scope>
</reference>
<gene>
    <name evidence="5" type="ORF">ElyMa_005497800</name>
</gene>
<organism evidence="5 6">
    <name type="scientific">Elysia marginata</name>
    <dbReference type="NCBI Taxonomy" id="1093978"/>
    <lineage>
        <taxon>Eukaryota</taxon>
        <taxon>Metazoa</taxon>
        <taxon>Spiralia</taxon>
        <taxon>Lophotrochozoa</taxon>
        <taxon>Mollusca</taxon>
        <taxon>Gastropoda</taxon>
        <taxon>Heterobranchia</taxon>
        <taxon>Euthyneura</taxon>
        <taxon>Panpulmonata</taxon>
        <taxon>Sacoglossa</taxon>
        <taxon>Placobranchoidea</taxon>
        <taxon>Plakobranchidae</taxon>
        <taxon>Elysia</taxon>
    </lineage>
</organism>
<dbReference type="PANTHER" id="PTHR46680">
    <property type="entry name" value="NF-KAPPA-B INHIBITOR ALPHA"/>
    <property type="match status" value="1"/>
</dbReference>
<feature type="compositionally biased region" description="Basic and acidic residues" evidence="4">
    <location>
        <begin position="13"/>
        <end position="24"/>
    </location>
</feature>
<dbReference type="Pfam" id="PF12796">
    <property type="entry name" value="Ank_2"/>
    <property type="match status" value="1"/>
</dbReference>
<dbReference type="PROSITE" id="PS50297">
    <property type="entry name" value="ANK_REP_REGION"/>
    <property type="match status" value="4"/>
</dbReference>
<evidence type="ECO:0000256" key="2">
    <source>
        <dbReference type="ARBA" id="ARBA00023043"/>
    </source>
</evidence>
<dbReference type="InterPro" id="IPR002110">
    <property type="entry name" value="Ankyrin_rpt"/>
</dbReference>
<dbReference type="SUPFAM" id="SSF48403">
    <property type="entry name" value="Ankyrin repeat"/>
    <property type="match status" value="1"/>
</dbReference>
<feature type="repeat" description="ANK" evidence="3">
    <location>
        <begin position="306"/>
        <end position="338"/>
    </location>
</feature>
<evidence type="ECO:0000256" key="1">
    <source>
        <dbReference type="ARBA" id="ARBA00022737"/>
    </source>
</evidence>
<evidence type="ECO:0000313" key="5">
    <source>
        <dbReference type="EMBL" id="GFR64100.1"/>
    </source>
</evidence>
<dbReference type="PRINTS" id="PR01415">
    <property type="entry name" value="ANKYRIN"/>
</dbReference>
<dbReference type="InterPro" id="IPR051070">
    <property type="entry name" value="NF-kappa-B_inhibitor"/>
</dbReference>
<evidence type="ECO:0000256" key="3">
    <source>
        <dbReference type="PROSITE-ProRule" id="PRU00023"/>
    </source>
</evidence>
<feature type="repeat" description="ANK" evidence="3">
    <location>
        <begin position="340"/>
        <end position="360"/>
    </location>
</feature>
<feature type="repeat" description="ANK" evidence="3">
    <location>
        <begin position="255"/>
        <end position="276"/>
    </location>
</feature>
<proteinExistence type="predicted"/>
<dbReference type="GO" id="GO:0071356">
    <property type="term" value="P:cellular response to tumor necrosis factor"/>
    <property type="evidence" value="ECO:0007669"/>
    <property type="project" value="TreeGrafter"/>
</dbReference>
<keyword evidence="2 3" id="KW-0040">ANK repeat</keyword>
<dbReference type="Gene3D" id="1.25.40.20">
    <property type="entry name" value="Ankyrin repeat-containing domain"/>
    <property type="match status" value="1"/>
</dbReference>
<dbReference type="SMART" id="SM00248">
    <property type="entry name" value="ANK"/>
    <property type="match status" value="5"/>
</dbReference>
<evidence type="ECO:0000256" key="4">
    <source>
        <dbReference type="SAM" id="MobiDB-lite"/>
    </source>
</evidence>
<dbReference type="PANTHER" id="PTHR46680:SF3">
    <property type="entry name" value="NF-KAPPA-B INHIBITOR CACTUS"/>
    <property type="match status" value="1"/>
</dbReference>
<feature type="repeat" description="ANK" evidence="3">
    <location>
        <begin position="222"/>
        <end position="254"/>
    </location>
</feature>
<dbReference type="Proteomes" id="UP000762676">
    <property type="component" value="Unassembled WGS sequence"/>
</dbReference>
<keyword evidence="6" id="KW-1185">Reference proteome</keyword>